<organism evidence="3 4">
    <name type="scientific">Obba rivulosa</name>
    <dbReference type="NCBI Taxonomy" id="1052685"/>
    <lineage>
        <taxon>Eukaryota</taxon>
        <taxon>Fungi</taxon>
        <taxon>Dikarya</taxon>
        <taxon>Basidiomycota</taxon>
        <taxon>Agaricomycotina</taxon>
        <taxon>Agaricomycetes</taxon>
        <taxon>Polyporales</taxon>
        <taxon>Gelatoporiaceae</taxon>
        <taxon>Obba</taxon>
    </lineage>
</organism>
<evidence type="ECO:0000313" key="4">
    <source>
        <dbReference type="Proteomes" id="UP000250043"/>
    </source>
</evidence>
<dbReference type="InterPro" id="IPR024652">
    <property type="entry name" value="Trichodiene_synth"/>
</dbReference>
<keyword evidence="2" id="KW-0456">Lyase</keyword>
<proteinExistence type="inferred from homology"/>
<sequence length="335" mass="37710">MSRDKSGCWPPLDVLPHLTHHKDKHDATSVLTLLNEESTTEAARAAIAGFLRRLDITILSHPRDLELERRVDEIMQTWKGLPCPRHCVVPSIAIAISGYAHIHDFDTKVFIAVLTSIAVTLDSPEFLATLPFEDFHYDVVTGRIQERSGYLGEFVRCLQDAWKYFPRFSAATIFTSGLDFVNAALLESTGTTVATGALPFVEYRRIKTGVAEAYAHFIWDGAQFPNEVEYAQVIPDAMLYVNYANDIMSFYKEEMAGETATYIQDRALATGKSRFAALYDLIEDTIAVVRRVRGILGEGRARDAWEAFVAGYIEFHTNNPRYRLAEIIDAEYVIS</sequence>
<gene>
    <name evidence="3" type="ORF">OBBRIDRAFT_835623</name>
</gene>
<dbReference type="GO" id="GO:0016838">
    <property type="term" value="F:carbon-oxygen lyase activity, acting on phosphates"/>
    <property type="evidence" value="ECO:0007669"/>
    <property type="project" value="InterPro"/>
</dbReference>
<reference evidence="3 4" key="1">
    <citation type="submission" date="2016-07" db="EMBL/GenBank/DDBJ databases">
        <title>Draft genome of the white-rot fungus Obba rivulosa 3A-2.</title>
        <authorList>
            <consortium name="DOE Joint Genome Institute"/>
            <person name="Miettinen O."/>
            <person name="Riley R."/>
            <person name="Acob R."/>
            <person name="Barry K."/>
            <person name="Cullen D."/>
            <person name="De Vries R."/>
            <person name="Hainaut M."/>
            <person name="Hatakka A."/>
            <person name="Henrissat B."/>
            <person name="Hilden K."/>
            <person name="Kuo R."/>
            <person name="Labutti K."/>
            <person name="Lipzen A."/>
            <person name="Makela M.R."/>
            <person name="Sandor L."/>
            <person name="Spatafora J.W."/>
            <person name="Grigoriev I.V."/>
            <person name="Hibbett D.S."/>
        </authorList>
    </citation>
    <scope>NUCLEOTIDE SEQUENCE [LARGE SCALE GENOMIC DNA]</scope>
    <source>
        <strain evidence="3 4">3A-2</strain>
    </source>
</reference>
<dbReference type="Proteomes" id="UP000250043">
    <property type="component" value="Unassembled WGS sequence"/>
</dbReference>
<accession>A0A8E2AWP6</accession>
<dbReference type="Gene3D" id="1.10.600.10">
    <property type="entry name" value="Farnesyl Diphosphate Synthase"/>
    <property type="match status" value="1"/>
</dbReference>
<dbReference type="InterPro" id="IPR008949">
    <property type="entry name" value="Isoprenoid_synthase_dom_sf"/>
</dbReference>
<evidence type="ECO:0000256" key="1">
    <source>
        <dbReference type="ARBA" id="ARBA00007946"/>
    </source>
</evidence>
<name>A0A8E2AWP6_9APHY</name>
<evidence type="ECO:0000313" key="3">
    <source>
        <dbReference type="EMBL" id="OCH89690.1"/>
    </source>
</evidence>
<dbReference type="AlphaFoldDB" id="A0A8E2AWP6"/>
<dbReference type="EMBL" id="KV722421">
    <property type="protein sequence ID" value="OCH89690.1"/>
    <property type="molecule type" value="Genomic_DNA"/>
</dbReference>
<evidence type="ECO:0000256" key="2">
    <source>
        <dbReference type="ARBA" id="ARBA00023239"/>
    </source>
</evidence>
<protein>
    <submittedName>
        <fullName evidence="3">Terpenoid synthase</fullName>
    </submittedName>
</protein>
<comment type="similarity">
    <text evidence="1">Belongs to the trichodiene synthase family.</text>
</comment>
<dbReference type="SUPFAM" id="SSF48576">
    <property type="entry name" value="Terpenoid synthases"/>
    <property type="match status" value="1"/>
</dbReference>
<dbReference type="OrthoDB" id="2998174at2759"/>
<keyword evidence="4" id="KW-1185">Reference proteome</keyword>
<dbReference type="Pfam" id="PF06330">
    <property type="entry name" value="TRI5"/>
    <property type="match status" value="1"/>
</dbReference>